<evidence type="ECO:0000256" key="3">
    <source>
        <dbReference type="ARBA" id="ARBA00022763"/>
    </source>
</evidence>
<dbReference type="InterPro" id="IPR052093">
    <property type="entry name" value="HR_Repair_Mediator"/>
</dbReference>
<gene>
    <name evidence="9" type="ORF">B0I35DRAFT_13173</name>
</gene>
<dbReference type="GO" id="GO:0033063">
    <property type="term" value="C:Rad51B-Rad51C-Rad51D-XRCC2 complex"/>
    <property type="evidence" value="ECO:0007669"/>
    <property type="project" value="TreeGrafter"/>
</dbReference>
<keyword evidence="3" id="KW-0227">DNA damage</keyword>
<reference evidence="9" key="1">
    <citation type="journal article" date="2021" name="Nat. Commun.">
        <title>Genetic determinants of endophytism in the Arabidopsis root mycobiome.</title>
        <authorList>
            <person name="Mesny F."/>
            <person name="Miyauchi S."/>
            <person name="Thiergart T."/>
            <person name="Pickel B."/>
            <person name="Atanasova L."/>
            <person name="Karlsson M."/>
            <person name="Huettel B."/>
            <person name="Barry K.W."/>
            <person name="Haridas S."/>
            <person name="Chen C."/>
            <person name="Bauer D."/>
            <person name="Andreopoulos W."/>
            <person name="Pangilinan J."/>
            <person name="LaButti K."/>
            <person name="Riley R."/>
            <person name="Lipzen A."/>
            <person name="Clum A."/>
            <person name="Drula E."/>
            <person name="Henrissat B."/>
            <person name="Kohler A."/>
            <person name="Grigoriev I.V."/>
            <person name="Martin F.M."/>
            <person name="Hacquard S."/>
        </authorList>
    </citation>
    <scope>NUCLEOTIDE SEQUENCE</scope>
    <source>
        <strain evidence="9">MPI-CAGE-CH-0235</strain>
    </source>
</reference>
<evidence type="ECO:0000256" key="5">
    <source>
        <dbReference type="ARBA" id="ARBA00023204"/>
    </source>
</evidence>
<dbReference type="Gene3D" id="3.40.50.300">
    <property type="entry name" value="P-loop containing nucleotide triphosphate hydrolases"/>
    <property type="match status" value="1"/>
</dbReference>
<organism evidence="9 10">
    <name type="scientific">Stachybotrys elegans</name>
    <dbReference type="NCBI Taxonomy" id="80388"/>
    <lineage>
        <taxon>Eukaryota</taxon>
        <taxon>Fungi</taxon>
        <taxon>Dikarya</taxon>
        <taxon>Ascomycota</taxon>
        <taxon>Pezizomycotina</taxon>
        <taxon>Sordariomycetes</taxon>
        <taxon>Hypocreomycetidae</taxon>
        <taxon>Hypocreales</taxon>
        <taxon>Stachybotryaceae</taxon>
        <taxon>Stachybotrys</taxon>
    </lineage>
</organism>
<feature type="compositionally biased region" description="Acidic residues" evidence="7">
    <location>
        <begin position="382"/>
        <end position="391"/>
    </location>
</feature>
<keyword evidence="5" id="KW-0234">DNA repair</keyword>
<evidence type="ECO:0000256" key="1">
    <source>
        <dbReference type="ARBA" id="ARBA00004123"/>
    </source>
</evidence>
<dbReference type="SUPFAM" id="SSF52540">
    <property type="entry name" value="P-loop containing nucleoside triphosphate hydrolases"/>
    <property type="match status" value="1"/>
</dbReference>
<dbReference type="InterPro" id="IPR027417">
    <property type="entry name" value="P-loop_NTPase"/>
</dbReference>
<keyword evidence="10" id="KW-1185">Reference proteome</keyword>
<sequence length="420" mass="45069">MDYHSIHGYDVSSFATSETHRLPTISASQALNELHSRPANPISTGLKDLDDGLLGSSGDSQEPSPLGGVKRGQVTEIWGPPGAGKTALGMQLAANALHTGGSVVWVDCFHAAQPERFTAVLNAVKKAEKSTVGDETEQRCDVGKFTRYACLTLPHLMALISRPTKDSIYQNVSLVVASMATALLNSALPKMQDAKQPAHGNKGTKGHSKRMQALQFVINALQKLAATRNCAVVLLSQCATKMQSERGAALVPAVSSTVWEQGIATRVVLYREWARQENAIVSIMMAGLQKLDGKATDDYVQRASPFRVENGGVATVQYDAVGMTNILHQKRKLDQTELDLPESDDDEDYDWANEDGTPYPFPQGKFQGSEDFMGQEVGRSDEEAETEDEDGGQSASEADPSGPNNGPSAGEAPNITAELP</sequence>
<feature type="compositionally biased region" description="Acidic residues" evidence="7">
    <location>
        <begin position="336"/>
        <end position="353"/>
    </location>
</feature>
<dbReference type="GO" id="GO:0000707">
    <property type="term" value="P:meiotic DNA recombinase assembly"/>
    <property type="evidence" value="ECO:0007669"/>
    <property type="project" value="TreeGrafter"/>
</dbReference>
<keyword evidence="9" id="KW-0378">Hydrolase</keyword>
<dbReference type="PANTHER" id="PTHR46239:SF1">
    <property type="entry name" value="DNA REPAIR PROTEIN RAD51 HOMOLOG 3"/>
    <property type="match status" value="1"/>
</dbReference>
<dbReference type="Pfam" id="PF00154">
    <property type="entry name" value="RecA_N"/>
    <property type="match status" value="1"/>
</dbReference>
<evidence type="ECO:0000256" key="6">
    <source>
        <dbReference type="ARBA" id="ARBA00023242"/>
    </source>
</evidence>
<dbReference type="InterPro" id="IPR049428">
    <property type="entry name" value="RecA-like_N"/>
</dbReference>
<keyword evidence="6" id="KW-0539">Nucleus</keyword>
<dbReference type="PROSITE" id="PS50162">
    <property type="entry name" value="RECA_2"/>
    <property type="match status" value="1"/>
</dbReference>
<dbReference type="InterPro" id="IPR020588">
    <property type="entry name" value="RecA_ATP-bd"/>
</dbReference>
<dbReference type="GO" id="GO:0007131">
    <property type="term" value="P:reciprocal meiotic recombination"/>
    <property type="evidence" value="ECO:0007669"/>
    <property type="project" value="TreeGrafter"/>
</dbReference>
<dbReference type="Proteomes" id="UP000813444">
    <property type="component" value="Unassembled WGS sequence"/>
</dbReference>
<dbReference type="GO" id="GO:0005657">
    <property type="term" value="C:replication fork"/>
    <property type="evidence" value="ECO:0007669"/>
    <property type="project" value="TreeGrafter"/>
</dbReference>
<dbReference type="AlphaFoldDB" id="A0A8K0T3N9"/>
<feature type="region of interest" description="Disordered" evidence="7">
    <location>
        <begin position="37"/>
        <end position="71"/>
    </location>
</feature>
<comment type="subcellular location">
    <subcellularLocation>
        <location evidence="1">Nucleus</location>
    </subcellularLocation>
</comment>
<evidence type="ECO:0000256" key="7">
    <source>
        <dbReference type="SAM" id="MobiDB-lite"/>
    </source>
</evidence>
<evidence type="ECO:0000259" key="8">
    <source>
        <dbReference type="PROSITE" id="PS50162"/>
    </source>
</evidence>
<dbReference type="CDD" id="cd01393">
    <property type="entry name" value="RecA-like"/>
    <property type="match status" value="1"/>
</dbReference>
<dbReference type="GO" id="GO:0008821">
    <property type="term" value="F:crossover junction DNA endonuclease activity"/>
    <property type="evidence" value="ECO:0007669"/>
    <property type="project" value="TreeGrafter"/>
</dbReference>
<name>A0A8K0T3N9_9HYPO</name>
<feature type="region of interest" description="Disordered" evidence="7">
    <location>
        <begin position="335"/>
        <end position="420"/>
    </location>
</feature>
<evidence type="ECO:0000256" key="4">
    <source>
        <dbReference type="ARBA" id="ARBA00022840"/>
    </source>
</evidence>
<dbReference type="GO" id="GO:0000400">
    <property type="term" value="F:four-way junction DNA binding"/>
    <property type="evidence" value="ECO:0007669"/>
    <property type="project" value="TreeGrafter"/>
</dbReference>
<dbReference type="GO" id="GO:0033065">
    <property type="term" value="C:Rad51C-XRCC3 complex"/>
    <property type="evidence" value="ECO:0007669"/>
    <property type="project" value="TreeGrafter"/>
</dbReference>
<keyword evidence="2" id="KW-0547">Nucleotide-binding</keyword>
<dbReference type="GO" id="GO:0140664">
    <property type="term" value="F:ATP-dependent DNA damage sensor activity"/>
    <property type="evidence" value="ECO:0007669"/>
    <property type="project" value="InterPro"/>
</dbReference>
<protein>
    <submittedName>
        <fullName evidence="9">P-loop containing nucleoside triphosphate hydrolase protein</fullName>
    </submittedName>
</protein>
<keyword evidence="4" id="KW-0067">ATP-binding</keyword>
<proteinExistence type="predicted"/>
<evidence type="ECO:0000313" key="10">
    <source>
        <dbReference type="Proteomes" id="UP000813444"/>
    </source>
</evidence>
<accession>A0A8K0T3N9</accession>
<dbReference type="EMBL" id="JAGPNK010000001">
    <property type="protein sequence ID" value="KAH7328255.1"/>
    <property type="molecule type" value="Genomic_DNA"/>
</dbReference>
<evidence type="ECO:0000313" key="9">
    <source>
        <dbReference type="EMBL" id="KAH7328255.1"/>
    </source>
</evidence>
<evidence type="ECO:0000256" key="2">
    <source>
        <dbReference type="ARBA" id="ARBA00022741"/>
    </source>
</evidence>
<dbReference type="GO" id="GO:0005524">
    <property type="term" value="F:ATP binding"/>
    <property type="evidence" value="ECO:0007669"/>
    <property type="project" value="UniProtKB-KW"/>
</dbReference>
<dbReference type="OrthoDB" id="5957327at2759"/>
<dbReference type="PANTHER" id="PTHR46239">
    <property type="entry name" value="DNA REPAIR PROTEIN RAD51 HOMOLOG 3 RAD51C"/>
    <property type="match status" value="1"/>
</dbReference>
<comment type="caution">
    <text evidence="9">The sequence shown here is derived from an EMBL/GenBank/DDBJ whole genome shotgun (WGS) entry which is preliminary data.</text>
</comment>
<feature type="domain" description="RecA family profile 1" evidence="8">
    <location>
        <begin position="38"/>
        <end position="121"/>
    </location>
</feature>